<dbReference type="Pfam" id="PF05534">
    <property type="entry name" value="HicB"/>
    <property type="match status" value="1"/>
</dbReference>
<evidence type="ECO:0000313" key="1">
    <source>
        <dbReference type="EMBL" id="WAM32646.1"/>
    </source>
</evidence>
<dbReference type="EMBL" id="CP113864">
    <property type="protein sequence ID" value="WAM32646.1"/>
    <property type="molecule type" value="Genomic_DNA"/>
</dbReference>
<gene>
    <name evidence="1" type="ORF">OTJ99_000171</name>
</gene>
<keyword evidence="2" id="KW-1185">Reference proteome</keyword>
<proteinExistence type="predicted"/>
<dbReference type="SUPFAM" id="SSF47598">
    <property type="entry name" value="Ribbon-helix-helix"/>
    <property type="match status" value="1"/>
</dbReference>
<name>A0ABY7BM65_9FIRM</name>
<protein>
    <submittedName>
        <fullName evidence="1">Type II toxin-antitoxin system HicB family antitoxin</fullName>
    </submittedName>
</protein>
<dbReference type="InterPro" id="IPR010985">
    <property type="entry name" value="Ribbon_hlx_hlx"/>
</dbReference>
<dbReference type="RefSeq" id="WP_235374545.1">
    <property type="nucleotide sequence ID" value="NZ_CP113864.1"/>
</dbReference>
<evidence type="ECO:0000313" key="2">
    <source>
        <dbReference type="Proteomes" id="UP001164745"/>
    </source>
</evidence>
<dbReference type="InterPro" id="IPR008651">
    <property type="entry name" value="Uncharacterised_HicB"/>
</dbReference>
<dbReference type="Proteomes" id="UP001164745">
    <property type="component" value="Chromosome"/>
</dbReference>
<reference evidence="1" key="1">
    <citation type="submission" date="2022-12" db="EMBL/GenBank/DDBJ databases">
        <authorList>
            <person name="Bing R.G."/>
            <person name="Willard D.J."/>
            <person name="Manesh M.J.H."/>
            <person name="Laemthong T."/>
            <person name="Crosby J.R."/>
            <person name="Kelly R.M."/>
        </authorList>
    </citation>
    <scope>NUCLEOTIDE SEQUENCE</scope>
    <source>
        <strain evidence="1">DSM 8991</strain>
    </source>
</reference>
<accession>A0ABY7BM65</accession>
<sequence length="52" mass="5790">MLNKRLSEEAKNEGVSLNSFIQHIVSNALGFSDNKSHGMAIDLDVLYKGKIR</sequence>
<organism evidence="1 2">
    <name type="scientific">Caldicellulosiruptor naganoensis</name>
    <dbReference type="NCBI Taxonomy" id="29324"/>
    <lineage>
        <taxon>Bacteria</taxon>
        <taxon>Bacillati</taxon>
        <taxon>Bacillota</taxon>
        <taxon>Bacillota incertae sedis</taxon>
        <taxon>Caldicellulosiruptorales</taxon>
        <taxon>Caldicellulosiruptoraceae</taxon>
        <taxon>Caldicellulosiruptor</taxon>
    </lineage>
</organism>